<dbReference type="AlphaFoldDB" id="A0A2G0CF21"/>
<comment type="caution">
    <text evidence="2">The sequence shown here is derived from an EMBL/GenBank/DDBJ whole genome shotgun (WGS) entry which is preliminary data.</text>
</comment>
<accession>A0A2G0CF21</accession>
<feature type="region of interest" description="Disordered" evidence="1">
    <location>
        <begin position="176"/>
        <end position="199"/>
    </location>
</feature>
<dbReference type="PROSITE" id="PS51257">
    <property type="entry name" value="PROKAR_LIPOPROTEIN"/>
    <property type="match status" value="1"/>
</dbReference>
<evidence type="ECO:0000313" key="3">
    <source>
        <dbReference type="Proteomes" id="UP000226437"/>
    </source>
</evidence>
<keyword evidence="3" id="KW-1185">Reference proteome</keyword>
<name>A0A2G0CF21_9BACT</name>
<protein>
    <submittedName>
        <fullName evidence="2">Uncharacterized protein</fullName>
    </submittedName>
</protein>
<gene>
    <name evidence="2" type="ORF">CGL56_08550</name>
</gene>
<feature type="compositionally biased region" description="Basic and acidic residues" evidence="1">
    <location>
        <begin position="182"/>
        <end position="191"/>
    </location>
</feature>
<reference evidence="2 3" key="1">
    <citation type="submission" date="2017-10" db="EMBL/GenBank/DDBJ databases">
        <title>The draft genome sequence of Lewinella marina KCTC 32374.</title>
        <authorList>
            <person name="Wang K."/>
        </authorList>
    </citation>
    <scope>NUCLEOTIDE SEQUENCE [LARGE SCALE GENOMIC DNA]</scope>
    <source>
        <strain evidence="2 3">MKG-38</strain>
    </source>
</reference>
<evidence type="ECO:0000256" key="1">
    <source>
        <dbReference type="SAM" id="MobiDB-lite"/>
    </source>
</evidence>
<organism evidence="2 3">
    <name type="scientific">Neolewinella marina</name>
    <dbReference type="NCBI Taxonomy" id="438751"/>
    <lineage>
        <taxon>Bacteria</taxon>
        <taxon>Pseudomonadati</taxon>
        <taxon>Bacteroidota</taxon>
        <taxon>Saprospiria</taxon>
        <taxon>Saprospirales</taxon>
        <taxon>Lewinellaceae</taxon>
        <taxon>Neolewinella</taxon>
    </lineage>
</organism>
<proteinExistence type="predicted"/>
<dbReference type="EMBL" id="PDLO01000003">
    <property type="protein sequence ID" value="PHK98517.1"/>
    <property type="molecule type" value="Genomic_DNA"/>
</dbReference>
<dbReference type="OrthoDB" id="9764969at2"/>
<evidence type="ECO:0000313" key="2">
    <source>
        <dbReference type="EMBL" id="PHK98517.1"/>
    </source>
</evidence>
<dbReference type="RefSeq" id="WP_099106127.1">
    <property type="nucleotide sequence ID" value="NZ_JAATJF010000001.1"/>
</dbReference>
<dbReference type="Proteomes" id="UP000226437">
    <property type="component" value="Unassembled WGS sequence"/>
</dbReference>
<sequence>MAQRADRSLPWITFLSCCLLFTACGTPSPESEVVITDAGENCNTLPPGSRLPRFGAGEGRLLLSYVISDDTDGDRLYAREFSNGKWTDDREVTAGEKWFVNWADYPSVKPFGDRLFYHYLAYAGEGTYDYDVRYGIEGGAAASQVLHTDGIPAEHGFVSSAHLPDGKLQVTWLDGRNTKQGGDGHENDHAHHGSGGAMTLRTATLTPDGEVSERTELDGRVCDCCNTATVATANRVLVAYRDRSEQEVRDIGFVVRKAGGNWSDPQRVHADEWEVTGCPVNGPALGANDAGSMVIAWYTAAGGTPRIQFARYDTLAESFSNPLVLDDKDPLGRVDLKLGADGTAYVLGVCSTDDPDRAAITLWTISPEGKVASREVARTSTARSTGFPRLALHEGQLLLAHTDTDGEEPVVQLCTLP</sequence>